<sequence>MIKKTMFGALALISFIACANGVDYKYDPSRGSKGGYDLFIKTLKKDYGSNVVIKSLKDVDLNALKEKHPEVAEDFEEIKPTQDELAKEVARGEIEYGDVVYINYKNGDLNKHEIVYGMCDTRKWNKERCEDRGAIVDMTE</sequence>
<reference evidence="2 3" key="1">
    <citation type="submission" date="2019-07" db="EMBL/GenBank/DDBJ databases">
        <title>Rapid identification of Enteric Bacteria from Whole Genome Sequences (WGS) using Average Nucleotide Identity (ANI).</title>
        <authorList>
            <person name="Lane C."/>
        </authorList>
    </citation>
    <scope>NUCLEOTIDE SEQUENCE [LARGE SCALE GENOMIC DNA]</scope>
    <source>
        <strain evidence="2 3">2016D-0250</strain>
    </source>
</reference>
<dbReference type="RefSeq" id="WP_147574762.1">
    <property type="nucleotide sequence ID" value="NZ_VOWB01000008.1"/>
</dbReference>
<evidence type="ECO:0008006" key="4">
    <source>
        <dbReference type="Google" id="ProtNLM"/>
    </source>
</evidence>
<dbReference type="EMBL" id="VOWB01000008">
    <property type="protein sequence ID" value="TXE84755.1"/>
    <property type="molecule type" value="Genomic_DNA"/>
</dbReference>
<name>A0A5C7DXU9_9BACT</name>
<comment type="caution">
    <text evidence="2">The sequence shown here is derived from an EMBL/GenBank/DDBJ whole genome shotgun (WGS) entry which is preliminary data.</text>
</comment>
<proteinExistence type="predicted"/>
<gene>
    <name evidence="2" type="ORF">FPD46_00535</name>
</gene>
<feature type="signal peptide" evidence="1">
    <location>
        <begin position="1"/>
        <end position="19"/>
    </location>
</feature>
<evidence type="ECO:0000313" key="2">
    <source>
        <dbReference type="EMBL" id="TXE84755.1"/>
    </source>
</evidence>
<accession>A0A5C7DXU9</accession>
<evidence type="ECO:0000313" key="3">
    <source>
        <dbReference type="Proteomes" id="UP000321310"/>
    </source>
</evidence>
<keyword evidence="1" id="KW-0732">Signal</keyword>
<evidence type="ECO:0000256" key="1">
    <source>
        <dbReference type="SAM" id="SignalP"/>
    </source>
</evidence>
<dbReference type="Proteomes" id="UP000321310">
    <property type="component" value="Unassembled WGS sequence"/>
</dbReference>
<feature type="chain" id="PRO_5023056433" description="Lipoprotein" evidence="1">
    <location>
        <begin position="20"/>
        <end position="140"/>
    </location>
</feature>
<protein>
    <recommendedName>
        <fullName evidence="4">Lipoprotein</fullName>
    </recommendedName>
</protein>
<dbReference type="PROSITE" id="PS51257">
    <property type="entry name" value="PROKAR_LIPOPROTEIN"/>
    <property type="match status" value="1"/>
</dbReference>
<organism evidence="2 3">
    <name type="scientific">Campylobacter peloridis</name>
    <dbReference type="NCBI Taxonomy" id="488546"/>
    <lineage>
        <taxon>Bacteria</taxon>
        <taxon>Pseudomonadati</taxon>
        <taxon>Campylobacterota</taxon>
        <taxon>Epsilonproteobacteria</taxon>
        <taxon>Campylobacterales</taxon>
        <taxon>Campylobacteraceae</taxon>
        <taxon>Campylobacter</taxon>
    </lineage>
</organism>
<dbReference type="AlphaFoldDB" id="A0A5C7DXU9"/>